<evidence type="ECO:0000256" key="1">
    <source>
        <dbReference type="SAM" id="MobiDB-lite"/>
    </source>
</evidence>
<proteinExistence type="predicted"/>
<comment type="caution">
    <text evidence="2">The sequence shown here is derived from an EMBL/GenBank/DDBJ whole genome shotgun (WGS) entry which is preliminary data.</text>
</comment>
<evidence type="ECO:0000313" key="2">
    <source>
        <dbReference type="EMBL" id="MDO7880808.1"/>
    </source>
</evidence>
<feature type="region of interest" description="Disordered" evidence="1">
    <location>
        <begin position="1"/>
        <end position="20"/>
    </location>
</feature>
<evidence type="ECO:0000313" key="3">
    <source>
        <dbReference type="Proteomes" id="UP001241072"/>
    </source>
</evidence>
<dbReference type="EMBL" id="JAUQUB010000001">
    <property type="protein sequence ID" value="MDO7880808.1"/>
    <property type="molecule type" value="Genomic_DNA"/>
</dbReference>
<gene>
    <name evidence="2" type="ORF">Q5716_01050</name>
</gene>
<protein>
    <submittedName>
        <fullName evidence="2">Uncharacterized protein</fullName>
    </submittedName>
</protein>
<keyword evidence="3" id="KW-1185">Reference proteome</keyword>
<dbReference type="Proteomes" id="UP001241072">
    <property type="component" value="Unassembled WGS sequence"/>
</dbReference>
<reference evidence="2 3" key="1">
    <citation type="submission" date="2023-07" db="EMBL/GenBank/DDBJ databases">
        <title>Protaetiibacter sp. nov WY-16 isolated from soil.</title>
        <authorList>
            <person name="Liu B."/>
            <person name="Wan Y."/>
        </authorList>
    </citation>
    <scope>NUCLEOTIDE SEQUENCE [LARGE SCALE GENOMIC DNA]</scope>
    <source>
        <strain evidence="2 3">WY-16</strain>
    </source>
</reference>
<sequence>MTESNRTRRARPADRSGLRLPMIKRRFVPDRPTRVRRAAPNRTLGGPPLAAA</sequence>
<dbReference type="RefSeq" id="WP_305001237.1">
    <property type="nucleotide sequence ID" value="NZ_JAUQUB010000001.1"/>
</dbReference>
<name>A0ABT9BK43_9MICO</name>
<feature type="region of interest" description="Disordered" evidence="1">
    <location>
        <begin position="30"/>
        <end position="52"/>
    </location>
</feature>
<accession>A0ABT9BK43</accession>
<organism evidence="2 3">
    <name type="scientific">Antiquaquibacter soli</name>
    <dbReference type="NCBI Taxonomy" id="3064523"/>
    <lineage>
        <taxon>Bacteria</taxon>
        <taxon>Bacillati</taxon>
        <taxon>Actinomycetota</taxon>
        <taxon>Actinomycetes</taxon>
        <taxon>Micrococcales</taxon>
        <taxon>Microbacteriaceae</taxon>
        <taxon>Antiquaquibacter</taxon>
    </lineage>
</organism>